<evidence type="ECO:0008006" key="3">
    <source>
        <dbReference type="Google" id="ProtNLM"/>
    </source>
</evidence>
<accession>A0A8C3PKB6</accession>
<evidence type="ECO:0000313" key="1">
    <source>
        <dbReference type="Ensembl" id="ENSCPGP00000008518.1"/>
    </source>
</evidence>
<protein>
    <recommendedName>
        <fullName evidence="3">Epidermal differentiation protein</fullName>
    </recommendedName>
</protein>
<dbReference type="Ensembl" id="ENSCPGT00000009358.1">
    <property type="protein sequence ID" value="ENSCPGP00000008518.1"/>
    <property type="gene ID" value="ENSCPGG00000006055.1"/>
</dbReference>
<reference evidence="1" key="2">
    <citation type="submission" date="2025-09" db="UniProtKB">
        <authorList>
            <consortium name="Ensembl"/>
        </authorList>
    </citation>
    <scope>IDENTIFICATION</scope>
</reference>
<name>A0A8C3PKB6_9CHAR</name>
<proteinExistence type="predicted"/>
<organism evidence="1 2">
    <name type="scientific">Calidris pygmaea</name>
    <name type="common">Spoon-billed sandpiper</name>
    <dbReference type="NCBI Taxonomy" id="425635"/>
    <lineage>
        <taxon>Eukaryota</taxon>
        <taxon>Metazoa</taxon>
        <taxon>Chordata</taxon>
        <taxon>Craniata</taxon>
        <taxon>Vertebrata</taxon>
        <taxon>Euteleostomi</taxon>
        <taxon>Archelosauria</taxon>
        <taxon>Archosauria</taxon>
        <taxon>Dinosauria</taxon>
        <taxon>Saurischia</taxon>
        <taxon>Theropoda</taxon>
        <taxon>Coelurosauria</taxon>
        <taxon>Aves</taxon>
        <taxon>Neognathae</taxon>
        <taxon>Neoaves</taxon>
        <taxon>Charadriiformes</taxon>
        <taxon>Scolopacidae</taxon>
        <taxon>Calidris</taxon>
    </lineage>
</organism>
<evidence type="ECO:0000313" key="2">
    <source>
        <dbReference type="Proteomes" id="UP000694419"/>
    </source>
</evidence>
<dbReference type="Proteomes" id="UP000694419">
    <property type="component" value="Unplaced"/>
</dbReference>
<reference evidence="1" key="1">
    <citation type="submission" date="2025-08" db="UniProtKB">
        <authorList>
            <consortium name="Ensembl"/>
        </authorList>
    </citation>
    <scope>IDENTIFICATION</scope>
</reference>
<dbReference type="AlphaFoldDB" id="A0A8C3PKB6"/>
<keyword evidence="2" id="KW-1185">Reference proteome</keyword>
<sequence length="151" mass="16520">MAYYGYQYKQQCYIPSGVKHNAPVFTQCHSPSAVKCTSCTPCDPKGAKLCTMRKTMQTSPKCSAPCPSGCVETHLVEGPSSSCCPRSPDPCAMAFPQPQLQGMEHICIPHCGQTGLMRCPQICAPAQVSQNSSYPYSYQWSKSYQYNCGPQ</sequence>